<reference evidence="1" key="1">
    <citation type="submission" date="2018-03" db="EMBL/GenBank/DDBJ databases">
        <authorList>
            <person name="Guldener U."/>
        </authorList>
    </citation>
    <scope>NUCLEOTIDE SEQUENCE</scope>
</reference>
<dbReference type="EMBL" id="ONZP01000172">
    <property type="protein sequence ID" value="SPJ75700.1"/>
    <property type="molecule type" value="Genomic_DNA"/>
</dbReference>
<evidence type="ECO:0008006" key="3">
    <source>
        <dbReference type="Google" id="ProtNLM"/>
    </source>
</evidence>
<organism evidence="1 2">
    <name type="scientific">Fusarium torulosum</name>
    <dbReference type="NCBI Taxonomy" id="33205"/>
    <lineage>
        <taxon>Eukaryota</taxon>
        <taxon>Fungi</taxon>
        <taxon>Dikarya</taxon>
        <taxon>Ascomycota</taxon>
        <taxon>Pezizomycotina</taxon>
        <taxon>Sordariomycetes</taxon>
        <taxon>Hypocreomycetidae</taxon>
        <taxon>Hypocreales</taxon>
        <taxon>Nectriaceae</taxon>
        <taxon>Fusarium</taxon>
    </lineage>
</organism>
<accession>A0AAE8M7S5</accession>
<keyword evidence="2" id="KW-1185">Reference proteome</keyword>
<comment type="caution">
    <text evidence="1">The sequence shown here is derived from an EMBL/GenBank/DDBJ whole genome shotgun (WGS) entry which is preliminary data.</text>
</comment>
<sequence>MDANTRIHTGARGAIGQALVKELSREKGTSIQTLQFGHDWTFNDYHGLEATLRHTDILVLAHGSKKADDALKANFESAVATINTFMRVRKPSRSLLLPEIWYIGSEAELHGAWTDDMGAYTDSENFT</sequence>
<name>A0AAE8M7S5_9HYPO</name>
<dbReference type="Proteomes" id="UP001187734">
    <property type="component" value="Unassembled WGS sequence"/>
</dbReference>
<protein>
    <recommendedName>
        <fullName evidence="3">NAD(P)-binding domain-containing protein</fullName>
    </recommendedName>
</protein>
<gene>
    <name evidence="1" type="ORF">FTOL_05431</name>
</gene>
<proteinExistence type="predicted"/>
<dbReference type="AlphaFoldDB" id="A0AAE8M7S5"/>
<evidence type="ECO:0000313" key="2">
    <source>
        <dbReference type="Proteomes" id="UP001187734"/>
    </source>
</evidence>
<evidence type="ECO:0000313" key="1">
    <source>
        <dbReference type="EMBL" id="SPJ75700.1"/>
    </source>
</evidence>